<dbReference type="Pfam" id="PF04977">
    <property type="entry name" value="DivIC"/>
    <property type="match status" value="1"/>
</dbReference>
<dbReference type="RefSeq" id="WP_133284904.1">
    <property type="nucleotide sequence ID" value="NZ_SMSI01000002.1"/>
</dbReference>
<accession>A0A4R5PKG6</accession>
<keyword evidence="1" id="KW-0175">Coiled coil</keyword>
<protein>
    <submittedName>
        <fullName evidence="2">Septum formation initiator family protein</fullName>
    </submittedName>
</protein>
<evidence type="ECO:0000313" key="2">
    <source>
        <dbReference type="EMBL" id="TDH36207.1"/>
    </source>
</evidence>
<proteinExistence type="predicted"/>
<evidence type="ECO:0000256" key="1">
    <source>
        <dbReference type="SAM" id="Coils"/>
    </source>
</evidence>
<dbReference type="EMBL" id="SMSI01000002">
    <property type="protein sequence ID" value="TDH36207.1"/>
    <property type="molecule type" value="Genomic_DNA"/>
</dbReference>
<comment type="caution">
    <text evidence="2">The sequence shown here is derived from an EMBL/GenBank/DDBJ whole genome shotgun (WGS) entry which is preliminary data.</text>
</comment>
<reference evidence="2 3" key="1">
    <citation type="journal article" date="2013" name="Int. J. Syst. Evol. Microbiol.">
        <title>Hoeflea suaedae sp. nov., an endophytic bacterium isolated from the root of the halophyte Suaeda maritima.</title>
        <authorList>
            <person name="Chung E.J."/>
            <person name="Park J.A."/>
            <person name="Pramanik P."/>
            <person name="Bibi F."/>
            <person name="Jeon C.O."/>
            <person name="Chung Y.R."/>
        </authorList>
    </citation>
    <scope>NUCLEOTIDE SEQUENCE [LARGE SCALE GENOMIC DNA]</scope>
    <source>
        <strain evidence="2 3">YC6898</strain>
    </source>
</reference>
<dbReference type="Proteomes" id="UP000295131">
    <property type="component" value="Unassembled WGS sequence"/>
</dbReference>
<dbReference type="InterPro" id="IPR007060">
    <property type="entry name" value="FtsL/DivIC"/>
</dbReference>
<evidence type="ECO:0000313" key="3">
    <source>
        <dbReference type="Proteomes" id="UP000295131"/>
    </source>
</evidence>
<sequence>MRTKFRKRKAYGRLVVPFLSLICFSYFGFHALHGAFGLESATHLEERRIELERDLASLVAKREALEKRVALMSDGSMEADMLDERARYMLNVARKDEVVYFVGKSN</sequence>
<dbReference type="AlphaFoldDB" id="A0A4R5PKG6"/>
<organism evidence="2 3">
    <name type="scientific">Pseudohoeflea suaedae</name>
    <dbReference type="NCBI Taxonomy" id="877384"/>
    <lineage>
        <taxon>Bacteria</taxon>
        <taxon>Pseudomonadati</taxon>
        <taxon>Pseudomonadota</taxon>
        <taxon>Alphaproteobacteria</taxon>
        <taxon>Hyphomicrobiales</taxon>
        <taxon>Rhizobiaceae</taxon>
        <taxon>Pseudohoeflea</taxon>
    </lineage>
</organism>
<feature type="coiled-coil region" evidence="1">
    <location>
        <begin position="41"/>
        <end position="68"/>
    </location>
</feature>
<dbReference type="OrthoDB" id="9815600at2"/>
<keyword evidence="3" id="KW-1185">Reference proteome</keyword>
<gene>
    <name evidence="2" type="ORF">E2A64_13040</name>
</gene>
<name>A0A4R5PKG6_9HYPH</name>